<dbReference type="InterPro" id="IPR001638">
    <property type="entry name" value="Solute-binding_3/MltF_N"/>
</dbReference>
<dbReference type="Proteomes" id="UP001320715">
    <property type="component" value="Unassembled WGS sequence"/>
</dbReference>
<reference evidence="7 8" key="1">
    <citation type="submission" date="2020-01" db="EMBL/GenBank/DDBJ databases">
        <title>Genomes of bacteria type strains.</title>
        <authorList>
            <person name="Chen J."/>
            <person name="Zhu S."/>
            <person name="Yang J."/>
        </authorList>
    </citation>
    <scope>NUCLEOTIDE SEQUENCE [LARGE SCALE GENOMIC DNA]</scope>
    <source>
        <strain evidence="7 8">DSM 16655</strain>
    </source>
</reference>
<feature type="chain" id="PRO_5047450496" evidence="5">
    <location>
        <begin position="21"/>
        <end position="283"/>
    </location>
</feature>
<evidence type="ECO:0000256" key="1">
    <source>
        <dbReference type="ARBA" id="ARBA00004418"/>
    </source>
</evidence>
<dbReference type="RefSeq" id="WP_252917529.1">
    <property type="nucleotide sequence ID" value="NZ_JAAAML010000005.1"/>
</dbReference>
<gene>
    <name evidence="7" type="ORF">GTW23_22155</name>
</gene>
<dbReference type="PANTHER" id="PTHR35936">
    <property type="entry name" value="MEMBRANE-BOUND LYTIC MUREIN TRANSGLYCOSYLASE F"/>
    <property type="match status" value="1"/>
</dbReference>
<dbReference type="Pfam" id="PF00497">
    <property type="entry name" value="SBP_bac_3"/>
    <property type="match status" value="1"/>
</dbReference>
<dbReference type="SMART" id="SM00062">
    <property type="entry name" value="PBPb"/>
    <property type="match status" value="1"/>
</dbReference>
<evidence type="ECO:0000313" key="8">
    <source>
        <dbReference type="Proteomes" id="UP001320715"/>
    </source>
</evidence>
<keyword evidence="8" id="KW-1185">Reference proteome</keyword>
<evidence type="ECO:0000256" key="5">
    <source>
        <dbReference type="SAM" id="SignalP"/>
    </source>
</evidence>
<dbReference type="PANTHER" id="PTHR35936:SF17">
    <property type="entry name" value="ARGININE-BINDING EXTRACELLULAR PROTEIN ARTP"/>
    <property type="match status" value="1"/>
</dbReference>
<name>A0ABT1CXG0_9HYPH</name>
<evidence type="ECO:0000256" key="2">
    <source>
        <dbReference type="ARBA" id="ARBA00010333"/>
    </source>
</evidence>
<keyword evidence="3 5" id="KW-0732">Signal</keyword>
<sequence length="283" mass="30646">MKTLKLMMYTVIATAIVALAQAQDNRTIRIATEGAFPPWNAVDTSGNPVGFDIDVGAALCERAKLDCEFQTQAWDGIIPGLTVGKYDAVMAGMSITEKRKQVIAFSDPYALTSNYFVVRKSLDLPALDDRTRIDLSSETEEGRQALETLQENLKGTKIGVQGSTNAEAFVQAHLSDEVEIRTYDKQDNLNLDLVAGRIDAGLADFSVWKAFLESKDGASAELYGPRISGGLFGPGVGIGLRKEDTALASKFNTAIKDIIADGTLETISLKWFATDVVPQQSDN</sequence>
<dbReference type="InterPro" id="IPR018313">
    <property type="entry name" value="SBP_3_CS"/>
</dbReference>
<comment type="similarity">
    <text evidence="2 4">Belongs to the bacterial solute-binding protein 3 family.</text>
</comment>
<feature type="signal peptide" evidence="5">
    <location>
        <begin position="1"/>
        <end position="20"/>
    </location>
</feature>
<proteinExistence type="inferred from homology"/>
<feature type="domain" description="Solute-binding protein family 3/N-terminal" evidence="6">
    <location>
        <begin position="27"/>
        <end position="275"/>
    </location>
</feature>
<evidence type="ECO:0000313" key="7">
    <source>
        <dbReference type="EMBL" id="MCO6410898.1"/>
    </source>
</evidence>
<dbReference type="PROSITE" id="PS01039">
    <property type="entry name" value="SBP_BACTERIAL_3"/>
    <property type="match status" value="1"/>
</dbReference>
<evidence type="ECO:0000256" key="3">
    <source>
        <dbReference type="ARBA" id="ARBA00022729"/>
    </source>
</evidence>
<protein>
    <submittedName>
        <fullName evidence="7">Transporter substrate-binding domain-containing protein</fullName>
    </submittedName>
</protein>
<dbReference type="SUPFAM" id="SSF53850">
    <property type="entry name" value="Periplasmic binding protein-like II"/>
    <property type="match status" value="1"/>
</dbReference>
<comment type="subcellular location">
    <subcellularLocation>
        <location evidence="1">Periplasm</location>
    </subcellularLocation>
</comment>
<evidence type="ECO:0000259" key="6">
    <source>
        <dbReference type="SMART" id="SM00062"/>
    </source>
</evidence>
<dbReference type="EMBL" id="JAAAML010000005">
    <property type="protein sequence ID" value="MCO6410898.1"/>
    <property type="molecule type" value="Genomic_DNA"/>
</dbReference>
<evidence type="ECO:0000256" key="4">
    <source>
        <dbReference type="RuleBase" id="RU003744"/>
    </source>
</evidence>
<organism evidence="7 8">
    <name type="scientific">Hoeflea alexandrii</name>
    <dbReference type="NCBI Taxonomy" id="288436"/>
    <lineage>
        <taxon>Bacteria</taxon>
        <taxon>Pseudomonadati</taxon>
        <taxon>Pseudomonadota</taxon>
        <taxon>Alphaproteobacteria</taxon>
        <taxon>Hyphomicrobiales</taxon>
        <taxon>Rhizobiaceae</taxon>
        <taxon>Hoeflea</taxon>
    </lineage>
</organism>
<dbReference type="Gene3D" id="3.40.190.10">
    <property type="entry name" value="Periplasmic binding protein-like II"/>
    <property type="match status" value="2"/>
</dbReference>
<comment type="caution">
    <text evidence="7">The sequence shown here is derived from an EMBL/GenBank/DDBJ whole genome shotgun (WGS) entry which is preliminary data.</text>
</comment>
<accession>A0ABT1CXG0</accession>